<dbReference type="PANTHER" id="PTHR38478">
    <property type="entry name" value="PEPTIDASE M1A AND M12B"/>
    <property type="match status" value="1"/>
</dbReference>
<keyword evidence="2" id="KW-1133">Transmembrane helix</keyword>
<keyword evidence="2" id="KW-0812">Transmembrane</keyword>
<dbReference type="EMBL" id="BTPE01000007">
    <property type="protein sequence ID" value="GMQ34139.1"/>
    <property type="molecule type" value="Genomic_DNA"/>
</dbReference>
<keyword evidence="6" id="KW-0482">Metalloprotease</keyword>
<evidence type="ECO:0000259" key="4">
    <source>
        <dbReference type="Pfam" id="PF17148"/>
    </source>
</evidence>
<evidence type="ECO:0000259" key="3">
    <source>
        <dbReference type="Pfam" id="PF16313"/>
    </source>
</evidence>
<feature type="compositionally biased region" description="Low complexity" evidence="1">
    <location>
        <begin position="54"/>
        <end position="73"/>
    </location>
</feature>
<evidence type="ECO:0000256" key="1">
    <source>
        <dbReference type="SAM" id="MobiDB-lite"/>
    </source>
</evidence>
<feature type="region of interest" description="Disordered" evidence="1">
    <location>
        <begin position="42"/>
        <end position="78"/>
    </location>
</feature>
<evidence type="ECO:0000256" key="2">
    <source>
        <dbReference type="SAM" id="Phobius"/>
    </source>
</evidence>
<reference evidence="6 7" key="1">
    <citation type="submission" date="2023-08" db="EMBL/GenBank/DDBJ databases">
        <title>Draft genome sequence of Algoriphagus taiwanensis.</title>
        <authorList>
            <person name="Takatani N."/>
            <person name="Hosokawa M."/>
            <person name="Sawabe T."/>
        </authorList>
    </citation>
    <scope>NUCLEOTIDE SEQUENCE [LARGE SCALE GENOMIC DNA]</scope>
    <source>
        <strain evidence="6 7">JCM 19755</strain>
    </source>
</reference>
<accession>A0ABQ6Q1S7</accession>
<dbReference type="InterPro" id="IPR032534">
    <property type="entry name" value="EcxA_zinc-bd"/>
</dbReference>
<feature type="domain" description="DUF5118" evidence="5">
    <location>
        <begin position="74"/>
        <end position="123"/>
    </location>
</feature>
<dbReference type="InterPro" id="IPR033413">
    <property type="entry name" value="DUF5117"/>
</dbReference>
<dbReference type="Pfam" id="PF17162">
    <property type="entry name" value="DUF5118"/>
    <property type="match status" value="1"/>
</dbReference>
<dbReference type="Pfam" id="PF16313">
    <property type="entry name" value="DUF4953"/>
    <property type="match status" value="1"/>
</dbReference>
<sequence>MEVTLIRQINYQTMNKTLPKLLRRTAFVFGVMGALISSEDTFAQKKKKKDDSKPAAAAPATPARPQNGGNNNGPKPYKEVITNKAKTKDGLFKVHEIEGKYFYEIQDSLMGRDMLMVVRIAKTADGIGYGGENTNNLMVRWEKNNDDVLLKVVSVNNYAADSLPISLAVKASNLEPILQKFAIKSKGTDSTGTVIEVTDLFSKDNQALGLQRNRRTQYKVSRLDTDRSYISHINSYPINIESRYVLTYAAAEPPSNSATGLITLEMNASMILLPKEPMMQRLADRRVGWFARSYVDYGADEQKASSRRYLDRWRLEVKPEDMEKFKRGELVEPVKPIVYYIDPATPKKWVPYLKQGVEDWQKAFEAAGFKNAIIAKEAPSPEEDPTWSPEDARYSVIRYFASDIQNAYGPHVSDPRSGEIIESDIGWYHNVMNLLRNWFFIQTAAVNPDARSVKFDDEVMGRLIRFVSAHEVGHTLGLPHNFASSHAYPVEKLRDAAFTKEMGTAPSIMDYARFNYIAQPEDKGVSLMPDVGPYDKYAIAWGYRPIPEASTPEEELATLNQWILDKKGDPVYRYGRQGNSYDPTTQSEDLGDNSMKASEYGIKNLQRIVPNLIEWTAEADKPYKDYADLNEMYGQVIGQFNRYMGHVRTHVGGVMEVYKSSGQNEAVYTHNSKEMQKSAVDFLNKQLFATPSWLMDESIIARIGDFGALERIRGIQVGTLNGILEWGRLGRVIENEAINGNDAYKITELFDDLRKGIWTELSSGRSIDVHRRALQRAHIERLELLLTGNEPNLPAQFRAFAGPQINASQSDIRPMALGELKTLRTQIRGAIGRTSDRMSKLHLEEAVDRINKILAEYSGE</sequence>
<dbReference type="GO" id="GO:0008237">
    <property type="term" value="F:metallopeptidase activity"/>
    <property type="evidence" value="ECO:0007669"/>
    <property type="project" value="UniProtKB-KW"/>
</dbReference>
<name>A0ABQ6Q1S7_9BACT</name>
<feature type="domain" description="EcxA zinc-binding" evidence="3">
    <location>
        <begin position="454"/>
        <end position="762"/>
    </location>
</feature>
<protein>
    <submittedName>
        <fullName evidence="6">Zinc-dependent metalloprotease</fullName>
    </submittedName>
</protein>
<comment type="caution">
    <text evidence="6">The sequence shown here is derived from an EMBL/GenBank/DDBJ whole genome shotgun (WGS) entry which is preliminary data.</text>
</comment>
<evidence type="ECO:0000313" key="7">
    <source>
        <dbReference type="Proteomes" id="UP001307705"/>
    </source>
</evidence>
<dbReference type="Pfam" id="PF17148">
    <property type="entry name" value="DUF5117"/>
    <property type="match status" value="1"/>
</dbReference>
<keyword evidence="6" id="KW-0645">Protease</keyword>
<keyword evidence="6" id="KW-0378">Hydrolase</keyword>
<dbReference type="Proteomes" id="UP001307705">
    <property type="component" value="Unassembled WGS sequence"/>
</dbReference>
<dbReference type="CDD" id="cd04276">
    <property type="entry name" value="ZnMc_MMP_like_2"/>
    <property type="match status" value="1"/>
</dbReference>
<keyword evidence="2" id="KW-0472">Membrane</keyword>
<dbReference type="SUPFAM" id="SSF55486">
    <property type="entry name" value="Metalloproteases ('zincins'), catalytic domain"/>
    <property type="match status" value="1"/>
</dbReference>
<feature type="domain" description="DUF5117" evidence="4">
    <location>
        <begin position="131"/>
        <end position="318"/>
    </location>
</feature>
<gene>
    <name evidence="6" type="ORF">Ataiwa_24110</name>
</gene>
<dbReference type="InterPro" id="IPR033428">
    <property type="entry name" value="DUF5118"/>
</dbReference>
<evidence type="ECO:0000313" key="6">
    <source>
        <dbReference type="EMBL" id="GMQ34139.1"/>
    </source>
</evidence>
<dbReference type="InterPro" id="IPR024079">
    <property type="entry name" value="MetalloPept_cat_dom_sf"/>
</dbReference>
<keyword evidence="7" id="KW-1185">Reference proteome</keyword>
<organism evidence="6 7">
    <name type="scientific">Algoriphagus taiwanensis</name>
    <dbReference type="NCBI Taxonomy" id="1445656"/>
    <lineage>
        <taxon>Bacteria</taxon>
        <taxon>Pseudomonadati</taxon>
        <taxon>Bacteroidota</taxon>
        <taxon>Cytophagia</taxon>
        <taxon>Cytophagales</taxon>
        <taxon>Cyclobacteriaceae</taxon>
        <taxon>Algoriphagus</taxon>
    </lineage>
</organism>
<proteinExistence type="predicted"/>
<dbReference type="PANTHER" id="PTHR38478:SF1">
    <property type="entry name" value="ZINC DEPENDENT METALLOPROTEASE DOMAIN LIPOPROTEIN"/>
    <property type="match status" value="1"/>
</dbReference>
<feature type="transmembrane region" description="Helical" evidence="2">
    <location>
        <begin position="21"/>
        <end position="38"/>
    </location>
</feature>
<dbReference type="Gene3D" id="3.40.390.10">
    <property type="entry name" value="Collagenase (Catalytic Domain)"/>
    <property type="match status" value="1"/>
</dbReference>
<dbReference type="InterPro" id="IPR034032">
    <property type="entry name" value="Zn_MMP-like_bac"/>
</dbReference>
<evidence type="ECO:0000259" key="5">
    <source>
        <dbReference type="Pfam" id="PF17162"/>
    </source>
</evidence>